<evidence type="ECO:0000313" key="1">
    <source>
        <dbReference type="EMBL" id="KAJ7995438.1"/>
    </source>
</evidence>
<gene>
    <name evidence="1" type="ORF">DPEC_G00244570</name>
</gene>
<dbReference type="EMBL" id="CM055748">
    <property type="protein sequence ID" value="KAJ7995438.1"/>
    <property type="molecule type" value="Genomic_DNA"/>
</dbReference>
<proteinExistence type="predicted"/>
<evidence type="ECO:0000313" key="2">
    <source>
        <dbReference type="Proteomes" id="UP001157502"/>
    </source>
</evidence>
<comment type="caution">
    <text evidence="1">The sequence shown here is derived from an EMBL/GenBank/DDBJ whole genome shotgun (WGS) entry which is preliminary data.</text>
</comment>
<keyword evidence="2" id="KW-1185">Reference proteome</keyword>
<sequence length="233" mass="24818">MGQERGTVTRGGSVSPSPGSPGSIKAPTGTPAPGGRQYSRMDIKEQSVKLQSQEVLGGDKPSLQRIDRPSDEEPPLSPGSPPHCGAPVGPMGVPRNPLRPVSLSARCQPARSPDEEEFLPGRHLFFRARLAMDLGLTWRLSAPPPKSERCPPACKLRPHPLVPLCPAFPGRGHHHLLPGTVLHSPSSRGELTMELTPLSPRPPLTRQEAHTPATPAGSYDASGPNRNIVLAPH</sequence>
<name>A0ACC2FVM7_DALPE</name>
<organism evidence="1 2">
    <name type="scientific">Dallia pectoralis</name>
    <name type="common">Alaska blackfish</name>
    <dbReference type="NCBI Taxonomy" id="75939"/>
    <lineage>
        <taxon>Eukaryota</taxon>
        <taxon>Metazoa</taxon>
        <taxon>Chordata</taxon>
        <taxon>Craniata</taxon>
        <taxon>Vertebrata</taxon>
        <taxon>Euteleostomi</taxon>
        <taxon>Actinopterygii</taxon>
        <taxon>Neopterygii</taxon>
        <taxon>Teleostei</taxon>
        <taxon>Protacanthopterygii</taxon>
        <taxon>Esociformes</taxon>
        <taxon>Umbridae</taxon>
        <taxon>Dallia</taxon>
    </lineage>
</organism>
<protein>
    <submittedName>
        <fullName evidence="1">Uncharacterized protein</fullName>
    </submittedName>
</protein>
<dbReference type="Proteomes" id="UP001157502">
    <property type="component" value="Chromosome 21"/>
</dbReference>
<reference evidence="1" key="1">
    <citation type="submission" date="2021-05" db="EMBL/GenBank/DDBJ databases">
        <authorList>
            <person name="Pan Q."/>
            <person name="Jouanno E."/>
            <person name="Zahm M."/>
            <person name="Klopp C."/>
            <person name="Cabau C."/>
            <person name="Louis A."/>
            <person name="Berthelot C."/>
            <person name="Parey E."/>
            <person name="Roest Crollius H."/>
            <person name="Montfort J."/>
            <person name="Robinson-Rechavi M."/>
            <person name="Bouchez O."/>
            <person name="Lampietro C."/>
            <person name="Lopez Roques C."/>
            <person name="Donnadieu C."/>
            <person name="Postlethwait J."/>
            <person name="Bobe J."/>
            <person name="Dillon D."/>
            <person name="Chandos A."/>
            <person name="von Hippel F."/>
            <person name="Guiguen Y."/>
        </authorList>
    </citation>
    <scope>NUCLEOTIDE SEQUENCE</scope>
    <source>
        <strain evidence="1">YG-Jan2019</strain>
    </source>
</reference>
<accession>A0ACC2FVM7</accession>